<protein>
    <submittedName>
        <fullName evidence="2">Uncharacterized protein</fullName>
    </submittedName>
</protein>
<dbReference type="AlphaFoldDB" id="X1EBN0"/>
<feature type="non-terminal residue" evidence="2">
    <location>
        <position position="1"/>
    </location>
</feature>
<reference evidence="2" key="1">
    <citation type="journal article" date="2014" name="Front. Microbiol.">
        <title>High frequency of phylogenetically diverse reductive dehalogenase-homologous genes in deep subseafloor sedimentary metagenomes.</title>
        <authorList>
            <person name="Kawai M."/>
            <person name="Futagami T."/>
            <person name="Toyoda A."/>
            <person name="Takaki Y."/>
            <person name="Nishi S."/>
            <person name="Hori S."/>
            <person name="Arai W."/>
            <person name="Tsubouchi T."/>
            <person name="Morono Y."/>
            <person name="Uchiyama I."/>
            <person name="Ito T."/>
            <person name="Fujiyama A."/>
            <person name="Inagaki F."/>
            <person name="Takami H."/>
        </authorList>
    </citation>
    <scope>NUCLEOTIDE SEQUENCE</scope>
    <source>
        <strain evidence="2">Expedition CK06-06</strain>
    </source>
</reference>
<evidence type="ECO:0000313" key="2">
    <source>
        <dbReference type="EMBL" id="GAH30696.1"/>
    </source>
</evidence>
<proteinExistence type="predicted"/>
<comment type="caution">
    <text evidence="2">The sequence shown here is derived from an EMBL/GenBank/DDBJ whole genome shotgun (WGS) entry which is preliminary data.</text>
</comment>
<feature type="transmembrane region" description="Helical" evidence="1">
    <location>
        <begin position="114"/>
        <end position="137"/>
    </location>
</feature>
<name>X1EBN0_9ZZZZ</name>
<keyword evidence="1" id="KW-1133">Transmembrane helix</keyword>
<dbReference type="EMBL" id="BARU01002736">
    <property type="protein sequence ID" value="GAH30696.1"/>
    <property type="molecule type" value="Genomic_DNA"/>
</dbReference>
<evidence type="ECO:0000256" key="1">
    <source>
        <dbReference type="SAM" id="Phobius"/>
    </source>
</evidence>
<keyword evidence="1" id="KW-0472">Membrane</keyword>
<sequence>YFHEVFYRYGGKNSYTFKFQLSSSGNVDIISLKKIYLNVYKNEQYWKTKIEEFEEATAYATGFGGEHYTIDFYDNITAKGYVIAEFNVQGNNQNETFYFETTYEYLEPSWFETYGVLFIILIQLGVVIILGLIIYIVNKRKVNRDNLS</sequence>
<gene>
    <name evidence="2" type="ORF">S03H2_06301</name>
</gene>
<organism evidence="2">
    <name type="scientific">marine sediment metagenome</name>
    <dbReference type="NCBI Taxonomy" id="412755"/>
    <lineage>
        <taxon>unclassified sequences</taxon>
        <taxon>metagenomes</taxon>
        <taxon>ecological metagenomes</taxon>
    </lineage>
</organism>
<keyword evidence="1" id="KW-0812">Transmembrane</keyword>
<accession>X1EBN0</accession>